<accession>A0AC61S6G9</accession>
<name>A0AC61S6G9_9BACT</name>
<comment type="caution">
    <text evidence="1">The sequence shown here is derived from an EMBL/GenBank/DDBJ whole genome shotgun (WGS) entry which is preliminary data.</text>
</comment>
<evidence type="ECO:0000313" key="2">
    <source>
        <dbReference type="Proteomes" id="UP000305401"/>
    </source>
</evidence>
<protein>
    <submittedName>
        <fullName evidence="1">Type II 3-dehydroquinate dehydratase</fullName>
        <ecNumber evidence="1">4.2.1.10</ecNumber>
    </submittedName>
</protein>
<evidence type="ECO:0000313" key="1">
    <source>
        <dbReference type="EMBL" id="THG53100.1"/>
    </source>
</evidence>
<dbReference type="EC" id="4.2.1.10" evidence="1"/>
<gene>
    <name evidence="1" type="primary">aroQ</name>
    <name evidence="1" type="ORF">E5990_04600</name>
</gene>
<dbReference type="EMBL" id="SSTG01000038">
    <property type="protein sequence ID" value="THG53100.1"/>
    <property type="molecule type" value="Genomic_DNA"/>
</dbReference>
<dbReference type="Proteomes" id="UP000305401">
    <property type="component" value="Unassembled WGS sequence"/>
</dbReference>
<organism evidence="1 2">
    <name type="scientific">Muribaculum caecicola</name>
    <dbReference type="NCBI Taxonomy" id="3038144"/>
    <lineage>
        <taxon>Bacteria</taxon>
        <taxon>Pseudomonadati</taxon>
        <taxon>Bacteroidota</taxon>
        <taxon>Bacteroidia</taxon>
        <taxon>Bacteroidales</taxon>
        <taxon>Muribaculaceae</taxon>
        <taxon>Muribaculum</taxon>
    </lineage>
</organism>
<reference evidence="1" key="1">
    <citation type="submission" date="2019-04" db="EMBL/GenBank/DDBJ databases">
        <title>Microbes associate with the intestines of laboratory mice.</title>
        <authorList>
            <person name="Navarre W."/>
            <person name="Wong E."/>
            <person name="Huang K.C."/>
            <person name="Tropini C."/>
            <person name="Ng K."/>
            <person name="Yu B."/>
        </authorList>
    </citation>
    <scope>NUCLEOTIDE SEQUENCE</scope>
    <source>
        <strain evidence="1">NM86_A22</strain>
    </source>
</reference>
<keyword evidence="1" id="KW-0456">Lyase</keyword>
<proteinExistence type="predicted"/>
<keyword evidence="2" id="KW-1185">Reference proteome</keyword>
<sequence length="141" mass="15492">MQNITIINGPNLNLLGVREPEIYGSESINSVLDKLRQAYPGVTVDYFQSNHEGDLIDCLQKYGFEPGRGIVLNAGAYTHTSLAIADCIAAIKAPVVEVHISNVHAREPFRHQSMLSRVCRGVILGFGTDVYRLAIEALLKL</sequence>